<dbReference type="KEGG" id="hba:Hbal_1477"/>
<evidence type="ECO:0000256" key="7">
    <source>
        <dbReference type="RuleBase" id="RU003879"/>
    </source>
</evidence>
<keyword evidence="3" id="KW-1003">Cell membrane</keyword>
<dbReference type="STRING" id="582402.Hbal_1477"/>
<dbReference type="eggNOG" id="COG0848">
    <property type="taxonomic scope" value="Bacteria"/>
</dbReference>
<dbReference type="RefSeq" id="WP_015827316.1">
    <property type="nucleotide sequence ID" value="NC_012982.1"/>
</dbReference>
<dbReference type="GO" id="GO:0005886">
    <property type="term" value="C:plasma membrane"/>
    <property type="evidence" value="ECO:0007669"/>
    <property type="project" value="UniProtKB-SubCell"/>
</dbReference>
<evidence type="ECO:0000256" key="5">
    <source>
        <dbReference type="ARBA" id="ARBA00022989"/>
    </source>
</evidence>
<evidence type="ECO:0000256" key="2">
    <source>
        <dbReference type="ARBA" id="ARBA00005811"/>
    </source>
</evidence>
<evidence type="ECO:0000256" key="4">
    <source>
        <dbReference type="ARBA" id="ARBA00022692"/>
    </source>
</evidence>
<organism evidence="9 10">
    <name type="scientific">Hirschia baltica (strain ATCC 49814 / DSM 5838 / IFAM 1418)</name>
    <dbReference type="NCBI Taxonomy" id="582402"/>
    <lineage>
        <taxon>Bacteria</taxon>
        <taxon>Pseudomonadati</taxon>
        <taxon>Pseudomonadota</taxon>
        <taxon>Alphaproteobacteria</taxon>
        <taxon>Hyphomonadales</taxon>
        <taxon>Hyphomonadaceae</taxon>
        <taxon>Hirschia</taxon>
    </lineage>
</organism>
<keyword evidence="5 8" id="KW-1133">Transmembrane helix</keyword>
<sequence length="127" mass="14249">MRKVQRASKREPIISLINIVFLILIFFMVAGSLSGPKHDSLEFTQTSDLDCCVPPDALIILQDNSLSHEGQDNVSLHQYLQSQPPETSVIKILPDKNLPAHDLLNRIKEIKTQGAFQIVIMTENISQ</sequence>
<keyword evidence="6 8" id="KW-0472">Membrane</keyword>
<comment type="similarity">
    <text evidence="2 7">Belongs to the ExbD/TolR family.</text>
</comment>
<keyword evidence="7" id="KW-0813">Transport</keyword>
<feature type="transmembrane region" description="Helical" evidence="8">
    <location>
        <begin position="12"/>
        <end position="33"/>
    </location>
</feature>
<dbReference type="InterPro" id="IPR003400">
    <property type="entry name" value="ExbD"/>
</dbReference>
<reference evidence="10" key="1">
    <citation type="journal article" date="2011" name="J. Bacteriol.">
        <title>Genome sequences of eight morphologically diverse alphaproteobacteria.</title>
        <authorList>
            <consortium name="US DOE Joint Genome Institute"/>
            <person name="Brown P.J."/>
            <person name="Kysela D.T."/>
            <person name="Buechlein A."/>
            <person name="Hemmerich C."/>
            <person name="Brun Y.V."/>
        </authorList>
    </citation>
    <scope>NUCLEOTIDE SEQUENCE [LARGE SCALE GENOMIC DNA]</scope>
    <source>
        <strain evidence="10">ATCC 49814 / DSM 5838 / IFAM 1418</strain>
    </source>
</reference>
<protein>
    <submittedName>
        <fullName evidence="9">Biopolymer transport protein ExbD/TolR</fullName>
    </submittedName>
</protein>
<dbReference type="GO" id="GO:0015031">
    <property type="term" value="P:protein transport"/>
    <property type="evidence" value="ECO:0007669"/>
    <property type="project" value="UniProtKB-KW"/>
</dbReference>
<gene>
    <name evidence="9" type="ordered locus">Hbal_1477</name>
</gene>
<keyword evidence="7" id="KW-0653">Protein transport</keyword>
<evidence type="ECO:0000256" key="1">
    <source>
        <dbReference type="ARBA" id="ARBA00004162"/>
    </source>
</evidence>
<evidence type="ECO:0000256" key="6">
    <source>
        <dbReference type="ARBA" id="ARBA00023136"/>
    </source>
</evidence>
<dbReference type="GO" id="GO:0022857">
    <property type="term" value="F:transmembrane transporter activity"/>
    <property type="evidence" value="ECO:0007669"/>
    <property type="project" value="InterPro"/>
</dbReference>
<dbReference type="EMBL" id="CP001678">
    <property type="protein sequence ID" value="ACT59166.1"/>
    <property type="molecule type" value="Genomic_DNA"/>
</dbReference>
<evidence type="ECO:0000256" key="3">
    <source>
        <dbReference type="ARBA" id="ARBA00022475"/>
    </source>
</evidence>
<evidence type="ECO:0000313" key="9">
    <source>
        <dbReference type="EMBL" id="ACT59166.1"/>
    </source>
</evidence>
<keyword evidence="10" id="KW-1185">Reference proteome</keyword>
<accession>C6XJ71</accession>
<dbReference type="OrthoDB" id="8479787at2"/>
<proteinExistence type="inferred from homology"/>
<dbReference type="Pfam" id="PF02472">
    <property type="entry name" value="ExbD"/>
    <property type="match status" value="1"/>
</dbReference>
<dbReference type="HOGENOM" id="CLU_085305_4_1_5"/>
<name>C6XJ71_HIRBI</name>
<keyword evidence="4 7" id="KW-0812">Transmembrane</keyword>
<dbReference type="Proteomes" id="UP000002745">
    <property type="component" value="Chromosome"/>
</dbReference>
<evidence type="ECO:0000256" key="8">
    <source>
        <dbReference type="SAM" id="Phobius"/>
    </source>
</evidence>
<comment type="subcellular location">
    <subcellularLocation>
        <location evidence="1">Cell membrane</location>
        <topology evidence="1">Single-pass membrane protein</topology>
    </subcellularLocation>
    <subcellularLocation>
        <location evidence="7">Cell membrane</location>
        <topology evidence="7">Single-pass type II membrane protein</topology>
    </subcellularLocation>
</comment>
<dbReference type="AlphaFoldDB" id="C6XJ71"/>
<evidence type="ECO:0000313" key="10">
    <source>
        <dbReference type="Proteomes" id="UP000002745"/>
    </source>
</evidence>